<name>A0ABW5WMD9_9FLAO</name>
<keyword evidence="2" id="KW-1185">Reference proteome</keyword>
<evidence type="ECO:0000313" key="2">
    <source>
        <dbReference type="Proteomes" id="UP001597533"/>
    </source>
</evidence>
<proteinExistence type="predicted"/>
<comment type="caution">
    <text evidence="1">The sequence shown here is derived from an EMBL/GenBank/DDBJ whole genome shotgun (WGS) entry which is preliminary data.</text>
</comment>
<reference evidence="2" key="1">
    <citation type="journal article" date="2019" name="Int. J. Syst. Evol. Microbiol.">
        <title>The Global Catalogue of Microorganisms (GCM) 10K type strain sequencing project: providing services to taxonomists for standard genome sequencing and annotation.</title>
        <authorList>
            <consortium name="The Broad Institute Genomics Platform"/>
            <consortium name="The Broad Institute Genome Sequencing Center for Infectious Disease"/>
            <person name="Wu L."/>
            <person name="Ma J."/>
        </authorList>
    </citation>
    <scope>NUCLEOTIDE SEQUENCE [LARGE SCALE GENOMIC DNA]</scope>
    <source>
        <strain evidence="2">KCTC 32141</strain>
    </source>
</reference>
<evidence type="ECO:0000313" key="1">
    <source>
        <dbReference type="EMBL" id="MFD2823414.1"/>
    </source>
</evidence>
<gene>
    <name evidence="1" type="ORF">ACFS5M_07010</name>
</gene>
<dbReference type="EMBL" id="JBHUOV010000001">
    <property type="protein sequence ID" value="MFD2823414.1"/>
    <property type="molecule type" value="Genomic_DNA"/>
</dbReference>
<dbReference type="Proteomes" id="UP001597533">
    <property type="component" value="Unassembled WGS sequence"/>
</dbReference>
<dbReference type="RefSeq" id="WP_183487145.1">
    <property type="nucleotide sequence ID" value="NZ_JBHUOV010000001.1"/>
</dbReference>
<protein>
    <submittedName>
        <fullName evidence="1">Uncharacterized protein</fullName>
    </submittedName>
</protein>
<organism evidence="1 2">
    <name type="scientific">Lacinutrix iliipiscaria</name>
    <dbReference type="NCBI Taxonomy" id="1230532"/>
    <lineage>
        <taxon>Bacteria</taxon>
        <taxon>Pseudomonadati</taxon>
        <taxon>Bacteroidota</taxon>
        <taxon>Flavobacteriia</taxon>
        <taxon>Flavobacteriales</taxon>
        <taxon>Flavobacteriaceae</taxon>
        <taxon>Lacinutrix</taxon>
    </lineage>
</organism>
<sequence>MKNHTKIETSKPDKTTLKKIQELRIFVDFVSNLEFATEDNKTKAKEIKYLIENIHNYKTHRNWNICLDIYDREIQNGIKSEGIYWRKWSVFFENEMLEIVAESNHTTEDLGHYGDDFCYYGTLLFAENIKEQRTYFDVDINEFIKDSMNYEKYVTDSLNDLKIDIDIWE</sequence>
<accession>A0ABW5WMD9</accession>